<dbReference type="GO" id="GO:0015179">
    <property type="term" value="F:L-amino acid transmembrane transporter activity"/>
    <property type="evidence" value="ECO:0007669"/>
    <property type="project" value="TreeGrafter"/>
</dbReference>
<evidence type="ECO:0000256" key="5">
    <source>
        <dbReference type="SAM" id="Phobius"/>
    </source>
</evidence>
<dbReference type="Pfam" id="PF13520">
    <property type="entry name" value="AA_permease_2"/>
    <property type="match status" value="1"/>
</dbReference>
<dbReference type="InterPro" id="IPR050598">
    <property type="entry name" value="AminoAcid_Transporter"/>
</dbReference>
<evidence type="ECO:0000256" key="4">
    <source>
        <dbReference type="ARBA" id="ARBA00023136"/>
    </source>
</evidence>
<dbReference type="EMBL" id="SEYY01017608">
    <property type="protein sequence ID" value="KAB7499628.1"/>
    <property type="molecule type" value="Genomic_DNA"/>
</dbReference>
<evidence type="ECO:0000313" key="6">
    <source>
        <dbReference type="EMBL" id="KAB7499628.1"/>
    </source>
</evidence>
<dbReference type="AlphaFoldDB" id="A0A5N5T0C7"/>
<dbReference type="Proteomes" id="UP000326759">
    <property type="component" value="Unassembled WGS sequence"/>
</dbReference>
<evidence type="ECO:0000256" key="1">
    <source>
        <dbReference type="ARBA" id="ARBA00004141"/>
    </source>
</evidence>
<sequence>MSTDELLASETVAVLYGNSLIGSAGEMLMILAVTLSTFGSGNGSCFTAGRLCFVAAREGHMVDVLSFVHVRKLTPSPALLFNALIALLMVIPSDIGSLIDFFSFTAWIFYGGAMLALIIMRYTKKDAHRPYKVPIFIPILVLVISIYLVIAPIIDSPQIEYLYAALFIIAGLFFYFPFVLYQKSLPGMGHVTTFFQLLLEVVPTDVMPDA</sequence>
<dbReference type="PANTHER" id="PTHR11785">
    <property type="entry name" value="AMINO ACID TRANSPORTER"/>
    <property type="match status" value="1"/>
</dbReference>
<evidence type="ECO:0000256" key="3">
    <source>
        <dbReference type="ARBA" id="ARBA00022989"/>
    </source>
</evidence>
<feature type="transmembrane region" description="Helical" evidence="5">
    <location>
        <begin position="105"/>
        <end position="123"/>
    </location>
</feature>
<evidence type="ECO:0000313" key="7">
    <source>
        <dbReference type="Proteomes" id="UP000326759"/>
    </source>
</evidence>
<organism evidence="6 7">
    <name type="scientific">Armadillidium nasatum</name>
    <dbReference type="NCBI Taxonomy" id="96803"/>
    <lineage>
        <taxon>Eukaryota</taxon>
        <taxon>Metazoa</taxon>
        <taxon>Ecdysozoa</taxon>
        <taxon>Arthropoda</taxon>
        <taxon>Crustacea</taxon>
        <taxon>Multicrustacea</taxon>
        <taxon>Malacostraca</taxon>
        <taxon>Eumalacostraca</taxon>
        <taxon>Peracarida</taxon>
        <taxon>Isopoda</taxon>
        <taxon>Oniscidea</taxon>
        <taxon>Crinocheta</taxon>
        <taxon>Armadillidiidae</taxon>
        <taxon>Armadillidium</taxon>
    </lineage>
</organism>
<keyword evidence="3 5" id="KW-1133">Transmembrane helix</keyword>
<dbReference type="GO" id="GO:0016020">
    <property type="term" value="C:membrane"/>
    <property type="evidence" value="ECO:0007669"/>
    <property type="project" value="UniProtKB-SubCell"/>
</dbReference>
<reference evidence="6 7" key="1">
    <citation type="journal article" date="2019" name="PLoS Biol.">
        <title>Sex chromosomes control vertical transmission of feminizing Wolbachia symbionts in an isopod.</title>
        <authorList>
            <person name="Becking T."/>
            <person name="Chebbi M.A."/>
            <person name="Giraud I."/>
            <person name="Moumen B."/>
            <person name="Laverre T."/>
            <person name="Caubet Y."/>
            <person name="Peccoud J."/>
            <person name="Gilbert C."/>
            <person name="Cordaux R."/>
        </authorList>
    </citation>
    <scope>NUCLEOTIDE SEQUENCE [LARGE SCALE GENOMIC DNA]</scope>
    <source>
        <strain evidence="6">ANa2</strain>
        <tissue evidence="6">Whole body excluding digestive tract and cuticle</tissue>
    </source>
</reference>
<keyword evidence="4 5" id="KW-0472">Membrane</keyword>
<comment type="subcellular location">
    <subcellularLocation>
        <location evidence="1">Membrane</location>
        <topology evidence="1">Multi-pass membrane protein</topology>
    </subcellularLocation>
</comment>
<keyword evidence="2 5" id="KW-0812">Transmembrane</keyword>
<gene>
    <name evidence="6" type="primary">SLC7A9</name>
    <name evidence="6" type="ORF">Anas_14104</name>
</gene>
<protein>
    <submittedName>
        <fullName evidence="6">B(0,+)-type amino acid transporter 1</fullName>
    </submittedName>
</protein>
<feature type="transmembrane region" description="Helical" evidence="5">
    <location>
        <begin position="160"/>
        <end position="181"/>
    </location>
</feature>
<name>A0A5N5T0C7_9CRUS</name>
<feature type="transmembrane region" description="Helical" evidence="5">
    <location>
        <begin position="135"/>
        <end position="154"/>
    </location>
</feature>
<dbReference type="InterPro" id="IPR002293">
    <property type="entry name" value="AA/rel_permease1"/>
</dbReference>
<dbReference type="Gene3D" id="1.20.1740.10">
    <property type="entry name" value="Amino acid/polyamine transporter I"/>
    <property type="match status" value="1"/>
</dbReference>
<proteinExistence type="predicted"/>
<dbReference type="OrthoDB" id="5982228at2759"/>
<keyword evidence="7" id="KW-1185">Reference proteome</keyword>
<comment type="caution">
    <text evidence="6">The sequence shown here is derived from an EMBL/GenBank/DDBJ whole genome shotgun (WGS) entry which is preliminary data.</text>
</comment>
<evidence type="ECO:0000256" key="2">
    <source>
        <dbReference type="ARBA" id="ARBA00022692"/>
    </source>
</evidence>
<dbReference type="PANTHER" id="PTHR11785:SF512">
    <property type="entry name" value="SOBREMESA, ISOFORM B"/>
    <property type="match status" value="1"/>
</dbReference>
<accession>A0A5N5T0C7</accession>